<gene>
    <name evidence="1" type="ORF">R2363_05970</name>
</gene>
<dbReference type="SUPFAM" id="SSF53300">
    <property type="entry name" value="vWA-like"/>
    <property type="match status" value="1"/>
</dbReference>
<feature type="non-terminal residue" evidence="1">
    <location>
        <position position="121"/>
    </location>
</feature>
<name>A0ABU4K1W2_9ACTN</name>
<evidence type="ECO:0000313" key="2">
    <source>
        <dbReference type="Proteomes" id="UP001278571"/>
    </source>
</evidence>
<evidence type="ECO:0008006" key="3">
    <source>
        <dbReference type="Google" id="ProtNLM"/>
    </source>
</evidence>
<dbReference type="EMBL" id="JAWJZF010000254">
    <property type="protein sequence ID" value="MDX2291718.1"/>
    <property type="molecule type" value="Genomic_DNA"/>
</dbReference>
<dbReference type="InterPro" id="IPR036465">
    <property type="entry name" value="vWFA_dom_sf"/>
</dbReference>
<protein>
    <recommendedName>
        <fullName evidence="3">VWFA domain-containing protein</fullName>
    </recommendedName>
</protein>
<dbReference type="Gene3D" id="3.40.50.410">
    <property type="entry name" value="von Willebrand factor, type A domain"/>
    <property type="match status" value="1"/>
</dbReference>
<dbReference type="Proteomes" id="UP001278571">
    <property type="component" value="Unassembled WGS sequence"/>
</dbReference>
<accession>A0ABU4K1W2</accession>
<dbReference type="RefSeq" id="WP_319008260.1">
    <property type="nucleotide sequence ID" value="NZ_JAWJZF010000254.1"/>
</dbReference>
<comment type="caution">
    <text evidence="1">The sequence shown here is derived from an EMBL/GenBank/DDBJ whole genome shotgun (WGS) entry which is preliminary data.</text>
</comment>
<evidence type="ECO:0000313" key="1">
    <source>
        <dbReference type="EMBL" id="MDX2291718.1"/>
    </source>
</evidence>
<reference evidence="1 2" key="1">
    <citation type="submission" date="2023-10" db="EMBL/GenBank/DDBJ databases">
        <authorList>
            <person name="Wang X.X."/>
        </authorList>
    </citation>
    <scope>NUCLEOTIDE SEQUENCE [LARGE SCALE GENOMIC DNA]</scope>
    <source>
        <strain evidence="1 2">NBRC 12816</strain>
    </source>
</reference>
<keyword evidence="2" id="KW-1185">Reference proteome</keyword>
<proteinExistence type="predicted"/>
<sequence length="121" mass="12786">DLAAGLTAALAIQTPVVANDGDTAFPSAMQSLANTLTNAGSGSTRSTARKAVIMITDGLQDYPPRTKGNQMGPFSNTDAINACNAVKSEGISIYILYTPYARVLNNPFYVSNIDQYVRTPP</sequence>
<feature type="non-terminal residue" evidence="1">
    <location>
        <position position="1"/>
    </location>
</feature>
<organism evidence="1 2">
    <name type="scientific">Streptomyces roseolus</name>
    <dbReference type="NCBI Taxonomy" id="67358"/>
    <lineage>
        <taxon>Bacteria</taxon>
        <taxon>Bacillati</taxon>
        <taxon>Actinomycetota</taxon>
        <taxon>Actinomycetes</taxon>
        <taxon>Kitasatosporales</taxon>
        <taxon>Streptomycetaceae</taxon>
        <taxon>Streptomyces</taxon>
    </lineage>
</organism>